<evidence type="ECO:0000256" key="1">
    <source>
        <dbReference type="SAM" id="Phobius"/>
    </source>
</evidence>
<dbReference type="Pfam" id="PF07963">
    <property type="entry name" value="N_methyl"/>
    <property type="match status" value="1"/>
</dbReference>
<evidence type="ECO:0008006" key="4">
    <source>
        <dbReference type="Google" id="ProtNLM"/>
    </source>
</evidence>
<keyword evidence="1" id="KW-0472">Membrane</keyword>
<dbReference type="NCBIfam" id="TIGR02532">
    <property type="entry name" value="IV_pilin_GFxxxE"/>
    <property type="match status" value="1"/>
</dbReference>
<proteinExistence type="predicted"/>
<keyword evidence="3" id="KW-1185">Reference proteome</keyword>
<keyword evidence="1" id="KW-0812">Transmembrane</keyword>
<name>V2VK02_9GAMM</name>
<dbReference type="RefSeq" id="WP_016658476.1">
    <property type="nucleotide sequence ID" value="NZ_BBSF01000015.1"/>
</dbReference>
<dbReference type="OrthoDB" id="6712892at2"/>
<dbReference type="PATRIC" id="fig|1341679.3.peg.1915"/>
<dbReference type="HOGENOM" id="CLU_054333_0_0_6"/>
<dbReference type="eggNOG" id="COG4966">
    <property type="taxonomic scope" value="Bacteria"/>
</dbReference>
<comment type="caution">
    <text evidence="2">The sequence shown here is derived from an EMBL/GenBank/DDBJ whole genome shotgun (WGS) entry which is preliminary data.</text>
</comment>
<keyword evidence="1" id="KW-1133">Transmembrane helix</keyword>
<organism evidence="2 3">
    <name type="scientific">Acinetobacter indicus CIP 110367</name>
    <dbReference type="NCBI Taxonomy" id="1341679"/>
    <lineage>
        <taxon>Bacteria</taxon>
        <taxon>Pseudomonadati</taxon>
        <taxon>Pseudomonadota</taxon>
        <taxon>Gammaproteobacteria</taxon>
        <taxon>Moraxellales</taxon>
        <taxon>Moraxellaceae</taxon>
        <taxon>Acinetobacter</taxon>
    </lineage>
</organism>
<reference evidence="2 3" key="1">
    <citation type="submission" date="2013-10" db="EMBL/GenBank/DDBJ databases">
        <title>The Genome Sequence of Acinetobacter indicus CIP 110367.</title>
        <authorList>
            <consortium name="The Broad Institute Genomics Platform"/>
            <consortium name="The Broad Institute Genome Sequencing Center for Infectious Disease"/>
            <person name="Cerqueira G."/>
            <person name="Feldgarden M."/>
            <person name="Courvalin P."/>
            <person name="Grillot-Courvalin C."/>
            <person name="Clermont D."/>
            <person name="Rocha E."/>
            <person name="Yoon E.-J."/>
            <person name="Nemec A."/>
            <person name="Young S.K."/>
            <person name="Zeng Q."/>
            <person name="Gargeya S."/>
            <person name="Fitzgerald M."/>
            <person name="Abouelleil A."/>
            <person name="Alvarado L."/>
            <person name="Berlin A.M."/>
            <person name="Chapman S.B."/>
            <person name="Gainer-Dewar J."/>
            <person name="Goldberg J."/>
            <person name="Gnerre S."/>
            <person name="Griggs A."/>
            <person name="Gujja S."/>
            <person name="Hansen M."/>
            <person name="Howarth C."/>
            <person name="Imamovic A."/>
            <person name="Ireland A."/>
            <person name="Larimer J."/>
            <person name="McCowan C."/>
            <person name="Murphy C."/>
            <person name="Pearson M."/>
            <person name="Poon T.W."/>
            <person name="Priest M."/>
            <person name="Roberts A."/>
            <person name="Saif S."/>
            <person name="Shea T."/>
            <person name="Sykes S."/>
            <person name="Wortman J."/>
            <person name="Nusbaum C."/>
            <person name="Birren B."/>
        </authorList>
    </citation>
    <scope>NUCLEOTIDE SEQUENCE [LARGE SCALE GENOMIC DNA]</scope>
    <source>
        <strain evidence="2 3">CIP 110367</strain>
    </source>
</reference>
<evidence type="ECO:0000313" key="3">
    <source>
        <dbReference type="Proteomes" id="UP000018415"/>
    </source>
</evidence>
<dbReference type="Pfam" id="PF16074">
    <property type="entry name" value="PilW"/>
    <property type="match status" value="1"/>
</dbReference>
<gene>
    <name evidence="2" type="ORF">P253_01967</name>
</gene>
<accession>V2VK02</accession>
<feature type="transmembrane region" description="Helical" evidence="1">
    <location>
        <begin position="6"/>
        <end position="32"/>
    </location>
</feature>
<sequence>MKKKQLGFTLIELMISLTLGLIVTAAAILLFITGQRSVMMQRGVAELQDNANFGLNYITKDIRLANLNTSTAAINDQTLYGGVVLTSDASDDVVEASGVKSPTLPTTIVVADALLSQGDDRVAVGTSPQWTGSSNAEDTSGTALTSDQLVIQYLPQYTIDPKTTPTDDTDDEYVGGFDCEGNEIRFSAAENLRIYVQRYFLREDDNQATNETSPLALACDAGYYAIGDFHGDIPATGSSPAIPATIPATAPTAITNYGGAGEIIMKRVDHFRVLLGVQSDVAAAASTPASTTHQYLSIKDYMGMTAPRPRILSIQLGALVRSTQSVGAESAVRADQQFQILDQTVKLKTSTDPKYIRQVVSQTIALRNALGERE</sequence>
<evidence type="ECO:0000313" key="2">
    <source>
        <dbReference type="EMBL" id="ESK47944.1"/>
    </source>
</evidence>
<dbReference type="EMBL" id="AYET01000004">
    <property type="protein sequence ID" value="ESK47944.1"/>
    <property type="molecule type" value="Genomic_DNA"/>
</dbReference>
<protein>
    <recommendedName>
        <fullName evidence="4">Prepilin-type N-terminal cleavage/methylation domain-containing protein</fullName>
    </recommendedName>
</protein>
<dbReference type="Proteomes" id="UP000018415">
    <property type="component" value="Unassembled WGS sequence"/>
</dbReference>
<dbReference type="InterPro" id="IPR012902">
    <property type="entry name" value="N_methyl_site"/>
</dbReference>
<dbReference type="AlphaFoldDB" id="V2VK02"/>
<dbReference type="InterPro" id="IPR032092">
    <property type="entry name" value="PilW"/>
</dbReference>
<dbReference type="GO" id="GO:0043683">
    <property type="term" value="P:type IV pilus assembly"/>
    <property type="evidence" value="ECO:0007669"/>
    <property type="project" value="InterPro"/>
</dbReference>